<dbReference type="GO" id="GO:0008270">
    <property type="term" value="F:zinc ion binding"/>
    <property type="evidence" value="ECO:0007669"/>
    <property type="project" value="InterPro"/>
</dbReference>
<evidence type="ECO:0000256" key="2">
    <source>
        <dbReference type="ARBA" id="ARBA00022454"/>
    </source>
</evidence>
<sequence>MLVNAGEEDISFENNVDAESAPPVEFYYTNELVPSGADVPSPSLSDVNCCDCLIPCKENPHCACKSHQKQKFEDDRAIQLLIDKDEGAQAQWKNTKYPTNTGFLYKENGTLIELLPVYECNALCRCNEDCVNRRSQRPRGFPLTIFKTAERGWGVRYDGKTTLPGHSFIGIYAGEVLTENEADQRGRTYDRSNRTYLYNLDSAHLRTACEKINGRPFNEEEDECCKYVMDAHHVGNFTRFFNHCCQPNLVVVPLYVDNVNPFIYKTAFFTWRDVQPGEELTFNYGPGITGNEEGIAGNTGKFALCKCGARSCKGWQLSRLAL</sequence>
<dbReference type="SUPFAM" id="SSF82199">
    <property type="entry name" value="SET domain"/>
    <property type="match status" value="1"/>
</dbReference>
<dbReference type="Gene3D" id="2.170.270.10">
    <property type="entry name" value="SET domain"/>
    <property type="match status" value="1"/>
</dbReference>
<dbReference type="Pfam" id="PF05033">
    <property type="entry name" value="Pre-SET"/>
    <property type="match status" value="1"/>
</dbReference>
<dbReference type="EMBL" id="KN880484">
    <property type="protein sequence ID" value="KIY69411.1"/>
    <property type="molecule type" value="Genomic_DNA"/>
</dbReference>
<evidence type="ECO:0000256" key="7">
    <source>
        <dbReference type="ARBA" id="ARBA00022833"/>
    </source>
</evidence>
<evidence type="ECO:0000256" key="1">
    <source>
        <dbReference type="ARBA" id="ARBA00004286"/>
    </source>
</evidence>
<dbReference type="GO" id="GO:0042054">
    <property type="term" value="F:histone methyltransferase activity"/>
    <property type="evidence" value="ECO:0007669"/>
    <property type="project" value="InterPro"/>
</dbReference>
<accession>A0A0D7BID0</accession>
<dbReference type="SMART" id="SM00317">
    <property type="entry name" value="SET"/>
    <property type="match status" value="1"/>
</dbReference>
<evidence type="ECO:0000256" key="5">
    <source>
        <dbReference type="ARBA" id="ARBA00022691"/>
    </source>
</evidence>
<evidence type="ECO:0000259" key="8">
    <source>
        <dbReference type="PROSITE" id="PS50280"/>
    </source>
</evidence>
<dbReference type="InterPro" id="IPR046341">
    <property type="entry name" value="SET_dom_sf"/>
</dbReference>
<evidence type="ECO:0000256" key="3">
    <source>
        <dbReference type="ARBA" id="ARBA00022603"/>
    </source>
</evidence>
<name>A0A0D7BID0_9AGAR</name>
<keyword evidence="2" id="KW-0158">Chromosome</keyword>
<gene>
    <name evidence="10" type="ORF">CYLTODRAFT_349590</name>
</gene>
<protein>
    <submittedName>
        <fullName evidence="10">SET domain-containing protein</fullName>
    </submittedName>
</protein>
<dbReference type="PANTHER" id="PTHR46223">
    <property type="entry name" value="HISTONE-LYSINE N-METHYLTRANSFERASE SUV39H"/>
    <property type="match status" value="1"/>
</dbReference>
<dbReference type="PROSITE" id="PS50867">
    <property type="entry name" value="PRE_SET"/>
    <property type="match status" value="1"/>
</dbReference>
<dbReference type="STRING" id="1314674.A0A0D7BID0"/>
<keyword evidence="3" id="KW-0489">Methyltransferase</keyword>
<keyword evidence="6" id="KW-0479">Metal-binding</keyword>
<dbReference type="AlphaFoldDB" id="A0A0D7BID0"/>
<dbReference type="GO" id="GO:0005634">
    <property type="term" value="C:nucleus"/>
    <property type="evidence" value="ECO:0007669"/>
    <property type="project" value="InterPro"/>
</dbReference>
<dbReference type="GO" id="GO:0005694">
    <property type="term" value="C:chromosome"/>
    <property type="evidence" value="ECO:0007669"/>
    <property type="project" value="UniProtKB-SubCell"/>
</dbReference>
<dbReference type="PANTHER" id="PTHR46223:SF3">
    <property type="entry name" value="HISTONE-LYSINE N-METHYLTRANSFERASE SET-23"/>
    <property type="match status" value="1"/>
</dbReference>
<evidence type="ECO:0000256" key="4">
    <source>
        <dbReference type="ARBA" id="ARBA00022679"/>
    </source>
</evidence>
<keyword evidence="11" id="KW-1185">Reference proteome</keyword>
<comment type="subcellular location">
    <subcellularLocation>
        <location evidence="1">Chromosome</location>
    </subcellularLocation>
</comment>
<keyword evidence="7" id="KW-0862">Zinc</keyword>
<dbReference type="OrthoDB" id="308383at2759"/>
<evidence type="ECO:0000313" key="10">
    <source>
        <dbReference type="EMBL" id="KIY69411.1"/>
    </source>
</evidence>
<dbReference type="InterPro" id="IPR001214">
    <property type="entry name" value="SET_dom"/>
</dbReference>
<dbReference type="Pfam" id="PF00856">
    <property type="entry name" value="SET"/>
    <property type="match status" value="1"/>
</dbReference>
<dbReference type="PROSITE" id="PS50280">
    <property type="entry name" value="SET"/>
    <property type="match status" value="1"/>
</dbReference>
<dbReference type="InterPro" id="IPR050973">
    <property type="entry name" value="H3K9_Histone-Lys_N-MTase"/>
</dbReference>
<dbReference type="SMART" id="SM00468">
    <property type="entry name" value="PreSET"/>
    <property type="match status" value="1"/>
</dbReference>
<evidence type="ECO:0000256" key="6">
    <source>
        <dbReference type="ARBA" id="ARBA00022723"/>
    </source>
</evidence>
<dbReference type="InterPro" id="IPR007728">
    <property type="entry name" value="Pre-SET_dom"/>
</dbReference>
<dbReference type="Proteomes" id="UP000054007">
    <property type="component" value="Unassembled WGS sequence"/>
</dbReference>
<organism evidence="10 11">
    <name type="scientific">Cylindrobasidium torrendii FP15055 ss-10</name>
    <dbReference type="NCBI Taxonomy" id="1314674"/>
    <lineage>
        <taxon>Eukaryota</taxon>
        <taxon>Fungi</taxon>
        <taxon>Dikarya</taxon>
        <taxon>Basidiomycota</taxon>
        <taxon>Agaricomycotina</taxon>
        <taxon>Agaricomycetes</taxon>
        <taxon>Agaricomycetidae</taxon>
        <taxon>Agaricales</taxon>
        <taxon>Marasmiineae</taxon>
        <taxon>Physalacriaceae</taxon>
        <taxon>Cylindrobasidium</taxon>
    </lineage>
</organism>
<keyword evidence="5" id="KW-0949">S-adenosyl-L-methionine</keyword>
<feature type="domain" description="SET" evidence="8">
    <location>
        <begin position="141"/>
        <end position="285"/>
    </location>
</feature>
<evidence type="ECO:0000313" key="11">
    <source>
        <dbReference type="Proteomes" id="UP000054007"/>
    </source>
</evidence>
<feature type="domain" description="Pre-SET" evidence="9">
    <location>
        <begin position="48"/>
        <end position="138"/>
    </location>
</feature>
<reference evidence="10 11" key="1">
    <citation type="journal article" date="2015" name="Fungal Genet. Biol.">
        <title>Evolution of novel wood decay mechanisms in Agaricales revealed by the genome sequences of Fistulina hepatica and Cylindrobasidium torrendii.</title>
        <authorList>
            <person name="Floudas D."/>
            <person name="Held B.W."/>
            <person name="Riley R."/>
            <person name="Nagy L.G."/>
            <person name="Koehler G."/>
            <person name="Ransdell A.S."/>
            <person name="Younus H."/>
            <person name="Chow J."/>
            <person name="Chiniquy J."/>
            <person name="Lipzen A."/>
            <person name="Tritt A."/>
            <person name="Sun H."/>
            <person name="Haridas S."/>
            <person name="LaButti K."/>
            <person name="Ohm R.A."/>
            <person name="Kues U."/>
            <person name="Blanchette R.A."/>
            <person name="Grigoriev I.V."/>
            <person name="Minto R.E."/>
            <person name="Hibbett D.S."/>
        </authorList>
    </citation>
    <scope>NUCLEOTIDE SEQUENCE [LARGE SCALE GENOMIC DNA]</scope>
    <source>
        <strain evidence="10 11">FP15055 ss-10</strain>
    </source>
</reference>
<evidence type="ECO:0000259" key="9">
    <source>
        <dbReference type="PROSITE" id="PS50867"/>
    </source>
</evidence>
<keyword evidence="4" id="KW-0808">Transferase</keyword>
<proteinExistence type="predicted"/>
<dbReference type="GO" id="GO:0032259">
    <property type="term" value="P:methylation"/>
    <property type="evidence" value="ECO:0007669"/>
    <property type="project" value="UniProtKB-KW"/>
</dbReference>